<protein>
    <submittedName>
        <fullName evidence="8">DoxX family protein</fullName>
    </submittedName>
</protein>
<feature type="transmembrane region" description="Helical" evidence="7">
    <location>
        <begin position="45"/>
        <end position="65"/>
    </location>
</feature>
<dbReference type="PANTHER" id="PTHR33452">
    <property type="entry name" value="OXIDOREDUCTASE CATD-RELATED"/>
    <property type="match status" value="1"/>
</dbReference>
<dbReference type="EMBL" id="CP123385">
    <property type="protein sequence ID" value="XCC96222.1"/>
    <property type="molecule type" value="Genomic_DNA"/>
</dbReference>
<feature type="transmembrane region" description="Helical" evidence="7">
    <location>
        <begin position="12"/>
        <end position="30"/>
    </location>
</feature>
<organism evidence="8">
    <name type="scientific">Alloyangia sp. H15</name>
    <dbReference type="NCBI Taxonomy" id="3029062"/>
    <lineage>
        <taxon>Bacteria</taxon>
        <taxon>Pseudomonadati</taxon>
        <taxon>Pseudomonadota</taxon>
        <taxon>Alphaproteobacteria</taxon>
        <taxon>Rhodobacterales</taxon>
        <taxon>Roseobacteraceae</taxon>
        <taxon>Alloyangia</taxon>
    </lineage>
</organism>
<reference evidence="8" key="1">
    <citation type="submission" date="2023-02" db="EMBL/GenBank/DDBJ databases">
        <title>Description and genomic characterization of Salipiger bruguierae sp. nov., isolated from the sediment of mangrove plant Bruguiera sexangula.</title>
        <authorList>
            <person name="Long M."/>
        </authorList>
    </citation>
    <scope>NUCLEOTIDE SEQUENCE</scope>
    <source>
        <strain evidence="8">H15</strain>
    </source>
</reference>
<keyword evidence="4 7" id="KW-0812">Transmembrane</keyword>
<evidence type="ECO:0000256" key="7">
    <source>
        <dbReference type="SAM" id="Phobius"/>
    </source>
</evidence>
<evidence type="ECO:0000256" key="6">
    <source>
        <dbReference type="ARBA" id="ARBA00023136"/>
    </source>
</evidence>
<evidence type="ECO:0000313" key="8">
    <source>
        <dbReference type="EMBL" id="XCC96222.1"/>
    </source>
</evidence>
<accession>A0AAU8APC0</accession>
<dbReference type="Pfam" id="PF07681">
    <property type="entry name" value="DoxX"/>
    <property type="match status" value="1"/>
</dbReference>
<gene>
    <name evidence="8" type="ORF">PVT71_16135</name>
</gene>
<name>A0AAU8APC0_9RHOB</name>
<sequence length="134" mass="14367">MPNTIPERWGPVMLSVLRIVSALIFLLHGAQKLFGVPPTDQQPPLMSLMGLGGLLEFFGGLLLLIGLCTRPVAFVLSGMMAVAYWKFHAPQNLFPTVNGGDAAILFCFVFLYIAVVGGGSLSVDAARGPRRVQP</sequence>
<evidence type="ECO:0000256" key="3">
    <source>
        <dbReference type="ARBA" id="ARBA00022475"/>
    </source>
</evidence>
<dbReference type="RefSeq" id="WP_353475088.1">
    <property type="nucleotide sequence ID" value="NZ_CP123385.1"/>
</dbReference>
<comment type="similarity">
    <text evidence="2">Belongs to the DoxX family.</text>
</comment>
<dbReference type="InterPro" id="IPR032808">
    <property type="entry name" value="DoxX"/>
</dbReference>
<proteinExistence type="inferred from homology"/>
<keyword evidence="6 7" id="KW-0472">Membrane</keyword>
<keyword evidence="5 7" id="KW-1133">Transmembrane helix</keyword>
<evidence type="ECO:0000256" key="2">
    <source>
        <dbReference type="ARBA" id="ARBA00006679"/>
    </source>
</evidence>
<feature type="transmembrane region" description="Helical" evidence="7">
    <location>
        <begin position="72"/>
        <end position="90"/>
    </location>
</feature>
<dbReference type="PANTHER" id="PTHR33452:SF4">
    <property type="entry name" value="BLL4328 PROTEIN"/>
    <property type="match status" value="1"/>
</dbReference>
<keyword evidence="3" id="KW-1003">Cell membrane</keyword>
<dbReference type="InterPro" id="IPR051907">
    <property type="entry name" value="DoxX-like_oxidoreductase"/>
</dbReference>
<dbReference type="GO" id="GO:0005886">
    <property type="term" value="C:plasma membrane"/>
    <property type="evidence" value="ECO:0007669"/>
    <property type="project" value="UniProtKB-SubCell"/>
</dbReference>
<comment type="subcellular location">
    <subcellularLocation>
        <location evidence="1">Cell membrane</location>
        <topology evidence="1">Multi-pass membrane protein</topology>
    </subcellularLocation>
</comment>
<evidence type="ECO:0000256" key="1">
    <source>
        <dbReference type="ARBA" id="ARBA00004651"/>
    </source>
</evidence>
<feature type="transmembrane region" description="Helical" evidence="7">
    <location>
        <begin position="102"/>
        <end position="123"/>
    </location>
</feature>
<evidence type="ECO:0000256" key="4">
    <source>
        <dbReference type="ARBA" id="ARBA00022692"/>
    </source>
</evidence>
<dbReference type="AlphaFoldDB" id="A0AAU8APC0"/>
<evidence type="ECO:0000256" key="5">
    <source>
        <dbReference type="ARBA" id="ARBA00022989"/>
    </source>
</evidence>